<dbReference type="Pfam" id="PF22633">
    <property type="entry name" value="F5_F8_type_C_2"/>
    <property type="match status" value="1"/>
</dbReference>
<keyword evidence="1 8" id="KW-0768">Sushi</keyword>
<feature type="domain" description="Sushi" evidence="12">
    <location>
        <begin position="740"/>
        <end position="820"/>
    </location>
</feature>
<dbReference type="PROSITE" id="PS50923">
    <property type="entry name" value="SUSHI"/>
    <property type="match status" value="11"/>
</dbReference>
<protein>
    <recommendedName>
        <fullName evidence="15">Sushi, von Willebrand factor type A, EGF and pentraxin domain-containing protein 1</fullName>
    </recommendedName>
</protein>
<dbReference type="Gene3D" id="2.10.70.10">
    <property type="entry name" value="Complement Module, domain 1"/>
    <property type="match status" value="11"/>
</dbReference>
<dbReference type="InterPro" id="IPR050350">
    <property type="entry name" value="Compl-Cell_Adhes-Reg"/>
</dbReference>
<feature type="disulfide bond" evidence="8">
    <location>
        <begin position="531"/>
        <end position="558"/>
    </location>
</feature>
<keyword evidence="2" id="KW-0479">Metal-binding</keyword>
<comment type="caution">
    <text evidence="8">Lacks conserved residue(s) required for the propagation of feature annotation.</text>
</comment>
<evidence type="ECO:0000256" key="8">
    <source>
        <dbReference type="PROSITE-ProRule" id="PRU00302"/>
    </source>
</evidence>
<evidence type="ECO:0000256" key="5">
    <source>
        <dbReference type="ARBA" id="ARBA00022837"/>
    </source>
</evidence>
<feature type="domain" description="Sushi" evidence="12">
    <location>
        <begin position="385"/>
        <end position="442"/>
    </location>
</feature>
<feature type="disulfide bond" evidence="8">
    <location>
        <begin position="791"/>
        <end position="818"/>
    </location>
</feature>
<feature type="transmembrane region" description="Helical" evidence="9">
    <location>
        <begin position="1010"/>
        <end position="1033"/>
    </location>
</feature>
<evidence type="ECO:0000259" key="12">
    <source>
        <dbReference type="PROSITE" id="PS50923"/>
    </source>
</evidence>
<dbReference type="Gene3D" id="2.60.120.260">
    <property type="entry name" value="Galactose-binding domain-like"/>
    <property type="match status" value="1"/>
</dbReference>
<evidence type="ECO:0000256" key="7">
    <source>
        <dbReference type="ARBA" id="ARBA00023180"/>
    </source>
</evidence>
<evidence type="ECO:0000256" key="4">
    <source>
        <dbReference type="ARBA" id="ARBA00022737"/>
    </source>
</evidence>
<organism evidence="13 14">
    <name type="scientific">Cloeon dipterum</name>
    <dbReference type="NCBI Taxonomy" id="197152"/>
    <lineage>
        <taxon>Eukaryota</taxon>
        <taxon>Metazoa</taxon>
        <taxon>Ecdysozoa</taxon>
        <taxon>Arthropoda</taxon>
        <taxon>Hexapoda</taxon>
        <taxon>Insecta</taxon>
        <taxon>Pterygota</taxon>
        <taxon>Palaeoptera</taxon>
        <taxon>Ephemeroptera</taxon>
        <taxon>Pisciforma</taxon>
        <taxon>Baetidae</taxon>
        <taxon>Cloeon</taxon>
    </lineage>
</organism>
<evidence type="ECO:0000256" key="9">
    <source>
        <dbReference type="SAM" id="Phobius"/>
    </source>
</evidence>
<feature type="disulfide bond" evidence="8">
    <location>
        <begin position="473"/>
        <end position="500"/>
    </location>
</feature>
<gene>
    <name evidence="13" type="ORF">CLODIP_2_CD03915</name>
</gene>
<feature type="disulfide bond" evidence="8">
    <location>
        <begin position="851"/>
        <end position="878"/>
    </location>
</feature>
<dbReference type="CDD" id="cd00033">
    <property type="entry name" value="CCP"/>
    <property type="match status" value="11"/>
</dbReference>
<dbReference type="InterPro" id="IPR035976">
    <property type="entry name" value="Sushi/SCR/CCP_sf"/>
</dbReference>
<feature type="domain" description="Sushi" evidence="12">
    <location>
        <begin position="881"/>
        <end position="938"/>
    </location>
</feature>
<dbReference type="Gene3D" id="3.10.100.10">
    <property type="entry name" value="Mannose-Binding Protein A, subunit A"/>
    <property type="match status" value="1"/>
</dbReference>
<feature type="disulfide bond" evidence="8">
    <location>
        <begin position="649"/>
        <end position="676"/>
    </location>
</feature>
<keyword evidence="9" id="KW-1133">Transmembrane helix</keyword>
<dbReference type="SUPFAM" id="SSF57535">
    <property type="entry name" value="Complement control module/SCR domain"/>
    <property type="match status" value="11"/>
</dbReference>
<dbReference type="CDD" id="cd00037">
    <property type="entry name" value="CLECT"/>
    <property type="match status" value="1"/>
</dbReference>
<feature type="domain" description="Sushi" evidence="12">
    <location>
        <begin position="561"/>
        <end position="620"/>
    </location>
</feature>
<dbReference type="Pfam" id="PF00059">
    <property type="entry name" value="Lectin_C"/>
    <property type="match status" value="1"/>
</dbReference>
<feature type="domain" description="Sushi" evidence="12">
    <location>
        <begin position="679"/>
        <end position="739"/>
    </location>
</feature>
<dbReference type="InterPro" id="IPR018378">
    <property type="entry name" value="C-type_lectin_CS"/>
</dbReference>
<evidence type="ECO:0000259" key="11">
    <source>
        <dbReference type="PROSITE" id="PS50041"/>
    </source>
</evidence>
<feature type="domain" description="C-type lectin" evidence="11">
    <location>
        <begin position="255"/>
        <end position="372"/>
    </location>
</feature>
<keyword evidence="7" id="KW-0325">Glycoprotein</keyword>
<dbReference type="GO" id="GO:0046872">
    <property type="term" value="F:metal ion binding"/>
    <property type="evidence" value="ECO:0007669"/>
    <property type="project" value="UniProtKB-KW"/>
</dbReference>
<dbReference type="InterPro" id="IPR000436">
    <property type="entry name" value="Sushi_SCR_CCP_dom"/>
</dbReference>
<dbReference type="SMART" id="SM00034">
    <property type="entry name" value="CLECT"/>
    <property type="match status" value="1"/>
</dbReference>
<dbReference type="PROSITE" id="PS00615">
    <property type="entry name" value="C_TYPE_LECTIN_1"/>
    <property type="match status" value="1"/>
</dbReference>
<comment type="caution">
    <text evidence="13">The sequence shown here is derived from an EMBL/GenBank/DDBJ whole genome shotgun (WGS) entry which is preliminary data.</text>
</comment>
<feature type="domain" description="Sushi" evidence="12">
    <location>
        <begin position="503"/>
        <end position="560"/>
    </location>
</feature>
<feature type="disulfide bond" evidence="8">
    <location>
        <begin position="969"/>
        <end position="996"/>
    </location>
</feature>
<dbReference type="SMART" id="SM00032">
    <property type="entry name" value="CCP"/>
    <property type="match status" value="11"/>
</dbReference>
<keyword evidence="5" id="KW-0106">Calcium</keyword>
<dbReference type="FunFam" id="2.60.120.260:FF:000105">
    <property type="entry name" value="Sushi, von Willebrand factor type A, EGF and pentraxin domain-containing protein 1"/>
    <property type="match status" value="1"/>
</dbReference>
<evidence type="ECO:0000256" key="3">
    <source>
        <dbReference type="ARBA" id="ARBA00022729"/>
    </source>
</evidence>
<dbReference type="EMBL" id="CADEPI010000314">
    <property type="protein sequence ID" value="CAB3383573.1"/>
    <property type="molecule type" value="Genomic_DNA"/>
</dbReference>
<keyword evidence="9" id="KW-0812">Transmembrane</keyword>
<evidence type="ECO:0000313" key="14">
    <source>
        <dbReference type="Proteomes" id="UP000494165"/>
    </source>
</evidence>
<dbReference type="SUPFAM" id="SSF49785">
    <property type="entry name" value="Galactose-binding domain-like"/>
    <property type="match status" value="1"/>
</dbReference>
<keyword evidence="4" id="KW-0677">Repeat</keyword>
<dbReference type="InterPro" id="IPR008979">
    <property type="entry name" value="Galactose-bd-like_sf"/>
</dbReference>
<keyword evidence="9" id="KW-0472">Membrane</keyword>
<dbReference type="InterPro" id="IPR006585">
    <property type="entry name" value="FTP1"/>
</dbReference>
<dbReference type="InterPro" id="IPR001304">
    <property type="entry name" value="C-type_lectin-like"/>
</dbReference>
<evidence type="ECO:0000256" key="2">
    <source>
        <dbReference type="ARBA" id="ARBA00022723"/>
    </source>
</evidence>
<dbReference type="PROSITE" id="PS50041">
    <property type="entry name" value="C_TYPE_LECTIN_2"/>
    <property type="match status" value="1"/>
</dbReference>
<proteinExistence type="predicted"/>
<feature type="disulfide bond" evidence="8">
    <location>
        <begin position="909"/>
        <end position="936"/>
    </location>
</feature>
<dbReference type="Proteomes" id="UP000494165">
    <property type="component" value="Unassembled WGS sequence"/>
</dbReference>
<dbReference type="SUPFAM" id="SSF56436">
    <property type="entry name" value="C-type lectin-like"/>
    <property type="match status" value="1"/>
</dbReference>
<dbReference type="PANTHER" id="PTHR19325">
    <property type="entry name" value="COMPLEMENT COMPONENT-RELATED SUSHI DOMAIN-CONTAINING"/>
    <property type="match status" value="1"/>
</dbReference>
<feature type="domain" description="Sushi" evidence="12">
    <location>
        <begin position="821"/>
        <end position="880"/>
    </location>
</feature>
<feature type="disulfide bond" evidence="8">
    <location>
        <begin position="681"/>
        <end position="724"/>
    </location>
</feature>
<evidence type="ECO:0000313" key="13">
    <source>
        <dbReference type="EMBL" id="CAB3383573.1"/>
    </source>
</evidence>
<sequence>MSHRGRTRSPSGPSALAWALWTLSIGLSVGQQCPLPAVPLNSRVSLSSSTPGVGATATYSCDDGYELFGSISLPCVQQGSRAVWQGDLPFCGTNVAYRKPANQSSSMRGGAAPNAVDGDKEVIHDGKRCTETGREPSPWWRVDLLREYPVRAVRLTSRGCCGHQLLQDLEIRVGNSSDLQRNPLCAWYPGTIDEGTTKIFTCARPIVGRHVAVQMVGVEGSLSLCEVEVFTTDEFSNERCVPSGVVQEGSESAVFSRTCYEFHTTKGASYEQARASCRRVPGGDLLHAPGTAHNGFVLSELERRKPKLKTQLVWLGATRDPGYTSRTWRWVNGEAVGKPVWGKDQPNNYNGEQNCVVLDGGRGWQWNDVGCNLDYLHWVCQHQPAACGSPDRNLNTSIAGGDHVVGKSITYSCPEGHMLVGNATRECLNTGFWSGVAPTCKYVDCGSIKAPEHGSVQMLSGRTTHGALAEVTCESNYTLKGDAKKKCGDEGVWSGEEPQCLFAWCPEPPEVAGGRVEMTGRKAGSTATYKCQAGFILLGEAVLTCGLGGTWSGRAPECRFVDCGAPANTFHGRVELLNATTTAGSVARYECEADYWLEGDSIITCGLDGKWSAHTPSCELITCEEPEVPNGGFVIGYDFNVHSRIEYHCEPGHLLRGEPTRECNSNGEWSSRAPSCQYVDCGKFSPVPYGSVKLLNDTTYVNSEVEFSCVRNYRLSGGQAHRVCQEDGSWSGSTPRCEEIRCPEPVLAEHAILSVTGNDRAYGRTLIRTAAESNANSAATYKISAQAKYRCERGYRLIGEGLRTCEESGIWSGGVPQCEYVDCGQPEEIPFGRVNLASNATYYGVVALYDCVKNYKIEGYERRMCLENGSWSHAPPVCSEILCPSPTQDNGLIAQVSSYSVGGVARYFCPRGYNMEGNDTRVCLQGGTWSGYMPACRAVDCGHPGIVENGRVVLPNQTTIYLSPVEYHCIPQYKLVGQYLRRCKEDGSWSGDEPTCEQASLADSAASQQMGLIIGICAGVLLFLLLLLGVFYMRL</sequence>
<feature type="chain" id="PRO_5035742584" description="Sushi, von Willebrand factor type A, EGF and pentraxin domain-containing protein 1" evidence="10">
    <location>
        <begin position="31"/>
        <end position="1035"/>
    </location>
</feature>
<feature type="domain" description="Sushi" evidence="12">
    <location>
        <begin position="939"/>
        <end position="998"/>
    </location>
</feature>
<evidence type="ECO:0000256" key="1">
    <source>
        <dbReference type="ARBA" id="ARBA00022659"/>
    </source>
</evidence>
<feature type="signal peptide" evidence="10">
    <location>
        <begin position="1"/>
        <end position="30"/>
    </location>
</feature>
<feature type="disulfide bond" evidence="8">
    <location>
        <begin position="591"/>
        <end position="618"/>
    </location>
</feature>
<dbReference type="InterPro" id="IPR016187">
    <property type="entry name" value="CTDL_fold"/>
</dbReference>
<keyword evidence="3 10" id="KW-0732">Signal</keyword>
<name>A0A8S1DIR2_9INSE</name>
<evidence type="ECO:0008006" key="15">
    <source>
        <dbReference type="Google" id="ProtNLM"/>
    </source>
</evidence>
<dbReference type="OrthoDB" id="406096at2759"/>
<feature type="domain" description="Sushi" evidence="12">
    <location>
        <begin position="621"/>
        <end position="678"/>
    </location>
</feature>
<keyword evidence="6 8" id="KW-1015">Disulfide bond</keyword>
<dbReference type="Pfam" id="PF00084">
    <property type="entry name" value="Sushi"/>
    <property type="match status" value="11"/>
</dbReference>
<evidence type="ECO:0000256" key="6">
    <source>
        <dbReference type="ARBA" id="ARBA00023157"/>
    </source>
</evidence>
<feature type="domain" description="Sushi" evidence="12">
    <location>
        <begin position="443"/>
        <end position="502"/>
    </location>
</feature>
<feature type="disulfide bond" evidence="8">
    <location>
        <begin position="413"/>
        <end position="440"/>
    </location>
</feature>
<dbReference type="AlphaFoldDB" id="A0A8S1DIR2"/>
<keyword evidence="14" id="KW-1185">Reference proteome</keyword>
<accession>A0A8S1DIR2</accession>
<evidence type="ECO:0000256" key="10">
    <source>
        <dbReference type="SAM" id="SignalP"/>
    </source>
</evidence>
<dbReference type="InterPro" id="IPR016186">
    <property type="entry name" value="C-type_lectin-like/link_sf"/>
</dbReference>
<reference evidence="13 14" key="1">
    <citation type="submission" date="2020-04" db="EMBL/GenBank/DDBJ databases">
        <authorList>
            <person name="Alioto T."/>
            <person name="Alioto T."/>
            <person name="Gomez Garrido J."/>
        </authorList>
    </citation>
    <scope>NUCLEOTIDE SEQUENCE [LARGE SCALE GENOMIC DNA]</scope>
</reference>
<feature type="domain" description="Sushi" evidence="12">
    <location>
        <begin position="31"/>
        <end position="93"/>
    </location>
</feature>
<dbReference type="PANTHER" id="PTHR19325:SF497">
    <property type="entry name" value="SUSHI, VON WILLEBRAND FACTOR TYPE A, EGF AND PENTRAXIN DOMAIN-CONTAINING PROTEIN 1-LIKE PROTEIN"/>
    <property type="match status" value="1"/>
</dbReference>
<dbReference type="SMART" id="SM00607">
    <property type="entry name" value="FTP"/>
    <property type="match status" value="1"/>
</dbReference>